<dbReference type="GO" id="GO:0003677">
    <property type="term" value="F:DNA binding"/>
    <property type="evidence" value="ECO:0007669"/>
    <property type="project" value="UniProtKB-KW"/>
</dbReference>
<evidence type="ECO:0000256" key="3">
    <source>
        <dbReference type="ARBA" id="ARBA00023163"/>
    </source>
</evidence>
<sequence>MIQADIFRALADPTRRAVFERLASGEMSVSALKARFAVSQPAISQHLAMLKAAGLVAERREGRFSYYRVAPEGLAPLVDWVDRYRAFWPERIDRLKDVLKGLEP</sequence>
<keyword evidence="2" id="KW-0238">DNA-binding</keyword>
<dbReference type="CDD" id="cd00090">
    <property type="entry name" value="HTH_ARSR"/>
    <property type="match status" value="1"/>
</dbReference>
<dbReference type="FunFam" id="1.10.10.10:FF:000496">
    <property type="entry name" value="ArsR family transcriptional regulator"/>
    <property type="match status" value="1"/>
</dbReference>
<keyword evidence="3" id="KW-0804">Transcription</keyword>
<dbReference type="OrthoDB" id="9790747at2"/>
<dbReference type="NCBIfam" id="NF033788">
    <property type="entry name" value="HTH_metalloreg"/>
    <property type="match status" value="1"/>
</dbReference>
<dbReference type="InterPro" id="IPR036388">
    <property type="entry name" value="WH-like_DNA-bd_sf"/>
</dbReference>
<reference evidence="5 6" key="1">
    <citation type="submission" date="2016-11" db="EMBL/GenBank/DDBJ databases">
        <authorList>
            <person name="Jaros S."/>
            <person name="Januszkiewicz K."/>
            <person name="Wedrychowicz H."/>
        </authorList>
    </citation>
    <scope>NUCLEOTIDE SEQUENCE [LARGE SCALE GENOMIC DNA]</scope>
    <source>
        <strain evidence="5 6">DSM 19436</strain>
    </source>
</reference>
<dbReference type="PANTHER" id="PTHR33154:SF33">
    <property type="entry name" value="TRANSCRIPTIONAL REPRESSOR SDPR"/>
    <property type="match status" value="1"/>
</dbReference>
<evidence type="ECO:0000256" key="2">
    <source>
        <dbReference type="ARBA" id="ARBA00023125"/>
    </source>
</evidence>
<dbReference type="InterPro" id="IPR036390">
    <property type="entry name" value="WH_DNA-bd_sf"/>
</dbReference>
<dbReference type="InterPro" id="IPR051081">
    <property type="entry name" value="HTH_MetalResp_TranReg"/>
</dbReference>
<dbReference type="Pfam" id="PF12840">
    <property type="entry name" value="HTH_20"/>
    <property type="match status" value="1"/>
</dbReference>
<dbReference type="InterPro" id="IPR001845">
    <property type="entry name" value="HTH_ArsR_DNA-bd_dom"/>
</dbReference>
<dbReference type="AlphaFoldDB" id="A0A1M5C6N8"/>
<dbReference type="STRING" id="1122133.SAMN02745157_2236"/>
<evidence type="ECO:0000313" key="5">
    <source>
        <dbReference type="EMBL" id="SHF50371.1"/>
    </source>
</evidence>
<accession>A0A1M5C6N8</accession>
<keyword evidence="1" id="KW-0805">Transcription regulation</keyword>
<dbReference type="SMART" id="SM00418">
    <property type="entry name" value="HTH_ARSR"/>
    <property type="match status" value="1"/>
</dbReference>
<dbReference type="Proteomes" id="UP000184485">
    <property type="component" value="Unassembled WGS sequence"/>
</dbReference>
<dbReference type="PANTHER" id="PTHR33154">
    <property type="entry name" value="TRANSCRIPTIONAL REGULATOR, ARSR FAMILY"/>
    <property type="match status" value="1"/>
</dbReference>
<dbReference type="Gene3D" id="1.10.10.10">
    <property type="entry name" value="Winged helix-like DNA-binding domain superfamily/Winged helix DNA-binding domain"/>
    <property type="match status" value="1"/>
</dbReference>
<proteinExistence type="predicted"/>
<evidence type="ECO:0000256" key="1">
    <source>
        <dbReference type="ARBA" id="ARBA00023015"/>
    </source>
</evidence>
<feature type="domain" description="HTH arsR-type" evidence="4">
    <location>
        <begin position="1"/>
        <end position="89"/>
    </location>
</feature>
<keyword evidence="6" id="KW-1185">Reference proteome</keyword>
<name>A0A1M5C6N8_9HYPH</name>
<protein>
    <submittedName>
        <fullName evidence="5">Transcriptional regulator, ArsR family</fullName>
    </submittedName>
</protein>
<organism evidence="5 6">
    <name type="scientific">Kaistia soli DSM 19436</name>
    <dbReference type="NCBI Taxonomy" id="1122133"/>
    <lineage>
        <taxon>Bacteria</taxon>
        <taxon>Pseudomonadati</taxon>
        <taxon>Pseudomonadota</taxon>
        <taxon>Alphaproteobacteria</taxon>
        <taxon>Hyphomicrobiales</taxon>
        <taxon>Kaistiaceae</taxon>
        <taxon>Kaistia</taxon>
    </lineage>
</organism>
<dbReference type="InterPro" id="IPR011991">
    <property type="entry name" value="ArsR-like_HTH"/>
</dbReference>
<dbReference type="EMBL" id="FQUP01000002">
    <property type="protein sequence ID" value="SHF50371.1"/>
    <property type="molecule type" value="Genomic_DNA"/>
</dbReference>
<dbReference type="PRINTS" id="PR00778">
    <property type="entry name" value="HTHARSR"/>
</dbReference>
<evidence type="ECO:0000259" key="4">
    <source>
        <dbReference type="PROSITE" id="PS50987"/>
    </source>
</evidence>
<gene>
    <name evidence="5" type="ORF">SAMN02745157_2236</name>
</gene>
<dbReference type="SUPFAM" id="SSF46785">
    <property type="entry name" value="Winged helix' DNA-binding domain"/>
    <property type="match status" value="1"/>
</dbReference>
<dbReference type="GO" id="GO:0003700">
    <property type="term" value="F:DNA-binding transcription factor activity"/>
    <property type="evidence" value="ECO:0007669"/>
    <property type="project" value="InterPro"/>
</dbReference>
<dbReference type="PROSITE" id="PS50987">
    <property type="entry name" value="HTH_ARSR_2"/>
    <property type="match status" value="1"/>
</dbReference>
<dbReference type="RefSeq" id="WP_073052957.1">
    <property type="nucleotide sequence ID" value="NZ_FQUP01000002.1"/>
</dbReference>
<evidence type="ECO:0000313" key="6">
    <source>
        <dbReference type="Proteomes" id="UP000184485"/>
    </source>
</evidence>